<dbReference type="Proteomes" id="UP001152759">
    <property type="component" value="Chromosome 1"/>
</dbReference>
<gene>
    <name evidence="2" type="ORF">BEMITA_LOCUS1397</name>
</gene>
<dbReference type="EMBL" id="OU963862">
    <property type="protein sequence ID" value="CAH0381781.1"/>
    <property type="molecule type" value="Genomic_DNA"/>
</dbReference>
<feature type="signal peptide" evidence="1">
    <location>
        <begin position="1"/>
        <end position="25"/>
    </location>
</feature>
<reference evidence="2" key="1">
    <citation type="submission" date="2021-12" db="EMBL/GenBank/DDBJ databases">
        <authorList>
            <person name="King R."/>
        </authorList>
    </citation>
    <scope>NUCLEOTIDE SEQUENCE</scope>
</reference>
<accession>A0A9P0EWI0</accession>
<evidence type="ECO:0008006" key="4">
    <source>
        <dbReference type="Google" id="ProtNLM"/>
    </source>
</evidence>
<keyword evidence="3" id="KW-1185">Reference proteome</keyword>
<evidence type="ECO:0000313" key="2">
    <source>
        <dbReference type="EMBL" id="CAH0381781.1"/>
    </source>
</evidence>
<sequence length="121" mass="13306">MTLLSLQCCSVISAVILTYSVLAFADPDPEPEAFAPIGTRILEAVSGFLGYGNRYQSCNTPCPPWRCEDDSAIIHGTCCGCSNWLNPYSWSISCVNDLQCPNPYTSPLCSDFQWMLRCCCS</sequence>
<evidence type="ECO:0000313" key="3">
    <source>
        <dbReference type="Proteomes" id="UP001152759"/>
    </source>
</evidence>
<organism evidence="2 3">
    <name type="scientific">Bemisia tabaci</name>
    <name type="common">Sweetpotato whitefly</name>
    <name type="synonym">Aleurodes tabaci</name>
    <dbReference type="NCBI Taxonomy" id="7038"/>
    <lineage>
        <taxon>Eukaryota</taxon>
        <taxon>Metazoa</taxon>
        <taxon>Ecdysozoa</taxon>
        <taxon>Arthropoda</taxon>
        <taxon>Hexapoda</taxon>
        <taxon>Insecta</taxon>
        <taxon>Pterygota</taxon>
        <taxon>Neoptera</taxon>
        <taxon>Paraneoptera</taxon>
        <taxon>Hemiptera</taxon>
        <taxon>Sternorrhyncha</taxon>
        <taxon>Aleyrodoidea</taxon>
        <taxon>Aleyrodidae</taxon>
        <taxon>Aleyrodinae</taxon>
        <taxon>Bemisia</taxon>
    </lineage>
</organism>
<dbReference type="KEGG" id="btab:109043167"/>
<evidence type="ECO:0000256" key="1">
    <source>
        <dbReference type="SAM" id="SignalP"/>
    </source>
</evidence>
<feature type="chain" id="PRO_5040237014" description="Secreted protein" evidence="1">
    <location>
        <begin position="26"/>
        <end position="121"/>
    </location>
</feature>
<keyword evidence="1" id="KW-0732">Signal</keyword>
<protein>
    <recommendedName>
        <fullName evidence="4">Secreted protein</fullName>
    </recommendedName>
</protein>
<proteinExistence type="predicted"/>
<name>A0A9P0EWI0_BEMTA</name>
<dbReference type="AlphaFoldDB" id="A0A9P0EWI0"/>